<accession>A0ABQ9TNP9</accession>
<gene>
    <name evidence="2" type="ORF">P7K49_035729</name>
</gene>
<evidence type="ECO:0000313" key="2">
    <source>
        <dbReference type="EMBL" id="KAK2086304.1"/>
    </source>
</evidence>
<feature type="region of interest" description="Disordered" evidence="1">
    <location>
        <begin position="1"/>
        <end position="123"/>
    </location>
</feature>
<sequence>MPFNPGPLRPRRSHTGCLESDLPNKDASGWRETAPAKGAKAGRCLAPSLPDVGPRPLSPPAPAPHLQPPPARGKPHLGNKLLIGWPGGVAGQSKPSLTPRWKKLRKKGRKRNCSPGGDREWGLSERGEAGRLLDLGLLVTCSRRSSALQGPAPRFLSDLGVRG</sequence>
<protein>
    <submittedName>
        <fullName evidence="2">Uncharacterized protein</fullName>
    </submittedName>
</protein>
<proteinExistence type="predicted"/>
<evidence type="ECO:0000313" key="3">
    <source>
        <dbReference type="Proteomes" id="UP001266305"/>
    </source>
</evidence>
<dbReference type="Proteomes" id="UP001266305">
    <property type="component" value="Unassembled WGS sequence"/>
</dbReference>
<evidence type="ECO:0000256" key="1">
    <source>
        <dbReference type="SAM" id="MobiDB-lite"/>
    </source>
</evidence>
<comment type="caution">
    <text evidence="2">The sequence shown here is derived from an EMBL/GenBank/DDBJ whole genome shotgun (WGS) entry which is preliminary data.</text>
</comment>
<feature type="compositionally biased region" description="Pro residues" evidence="1">
    <location>
        <begin position="56"/>
        <end position="72"/>
    </location>
</feature>
<dbReference type="EMBL" id="JASSZA010000020">
    <property type="protein sequence ID" value="KAK2086304.1"/>
    <property type="molecule type" value="Genomic_DNA"/>
</dbReference>
<keyword evidence="3" id="KW-1185">Reference proteome</keyword>
<name>A0ABQ9TNP9_SAGOE</name>
<organism evidence="2 3">
    <name type="scientific">Saguinus oedipus</name>
    <name type="common">Cotton-top tamarin</name>
    <name type="synonym">Oedipomidas oedipus</name>
    <dbReference type="NCBI Taxonomy" id="9490"/>
    <lineage>
        <taxon>Eukaryota</taxon>
        <taxon>Metazoa</taxon>
        <taxon>Chordata</taxon>
        <taxon>Craniata</taxon>
        <taxon>Vertebrata</taxon>
        <taxon>Euteleostomi</taxon>
        <taxon>Mammalia</taxon>
        <taxon>Eutheria</taxon>
        <taxon>Euarchontoglires</taxon>
        <taxon>Primates</taxon>
        <taxon>Haplorrhini</taxon>
        <taxon>Platyrrhini</taxon>
        <taxon>Cebidae</taxon>
        <taxon>Callitrichinae</taxon>
        <taxon>Saguinus</taxon>
    </lineage>
</organism>
<reference evidence="2 3" key="1">
    <citation type="submission" date="2023-05" db="EMBL/GenBank/DDBJ databases">
        <title>B98-5 Cell Line De Novo Hybrid Assembly: An Optical Mapping Approach.</title>
        <authorList>
            <person name="Kananen K."/>
            <person name="Auerbach J.A."/>
            <person name="Kautto E."/>
            <person name="Blachly J.S."/>
        </authorList>
    </citation>
    <scope>NUCLEOTIDE SEQUENCE [LARGE SCALE GENOMIC DNA]</scope>
    <source>
        <strain evidence="2">B95-8</strain>
        <tissue evidence="2">Cell line</tissue>
    </source>
</reference>
<feature type="compositionally biased region" description="Basic residues" evidence="1">
    <location>
        <begin position="100"/>
        <end position="112"/>
    </location>
</feature>